<dbReference type="GO" id="GO:0004527">
    <property type="term" value="F:exonuclease activity"/>
    <property type="evidence" value="ECO:0007669"/>
    <property type="project" value="UniProtKB-KW"/>
</dbReference>
<feature type="coiled-coil region" evidence="4">
    <location>
        <begin position="181"/>
        <end position="222"/>
    </location>
</feature>
<keyword evidence="4" id="KW-0175">Coiled coil</keyword>
<dbReference type="PANTHER" id="PTHR32114">
    <property type="entry name" value="ABC TRANSPORTER ABCH.3"/>
    <property type="match status" value="1"/>
</dbReference>
<proteinExistence type="inferred from homology"/>
<sequence length="861" mass="101997">MMYRLKEISINDFRAFREEKINCLNYDIILLVGNNGIGKTSFFDAVQWGFTGSLKRYQASSREKQSEYFLSNKYADSQGNVNIILEDIKKNKKIAINRETKSYRGNDFNSGNLIINGKTDLEVADTLVKKNKKNINFVNSFNFSHFLSQELISDFIRNYKATDRYSVLNNLIGIQGYDQYSDKFKLLKKIANENIKEFEKEKDELEKEKIKLEESVKKTKLGEEELSKRYSKLLMEFKLLFEESTQDKSLSNLLPKSLERLEEMKHKKPLVKKKNSLEDKLKQEKERLDEIKDLQQEKSEFIKNKELLQKLRFKKTKLEKIEKFNSRKRKITYLLEKYNSDINLKQLEEKINILKVENERNEEIIDLINQKDLELINKANLLIKEHSKAAEKFKKDYSEFSSINKRFKKLKEKIEDLERKINESQKIKQKLLSTAQEFIEDNRPDRCPVCKSEINLDKLISKLKERIDSQDEEIIYDYRKKRADFKNELDKLLPQRNKHLSTLEEKINNLKQNLISNLRTKKKKIKKLKDNLKSQRKCDRYLKELEIDFKNNGFKIYLKTMLKGMESEISTFKKENEISDMENFKKNLFARIKEVDKQINSYKVQLDNLGIEEISDLSEEYKASQRKINIYETRFENMKNILSELEAIFSLLNNLNNNKKLKNIKKQIKIKDKKLSLLNKQVTALKKLDQRVPEVINDMAAKILDPYKDLANRIYQKINPQPIFNKIDWVRNSTSHNNGTLVLKMLSEEGFEANPSYLYSSAQVNIVVLSLFFSFVIQNNWSKLNSVFLDDPIQNMDDINIFSFVDVIRSLFINNENPIQLFISTHDRKLYSFLRKKFRNLNVLALEFKSYDQEGPVILRK</sequence>
<evidence type="ECO:0000259" key="5">
    <source>
        <dbReference type="Pfam" id="PF13476"/>
    </source>
</evidence>
<evidence type="ECO:0000256" key="2">
    <source>
        <dbReference type="ARBA" id="ARBA00011322"/>
    </source>
</evidence>
<keyword evidence="6" id="KW-0269">Exonuclease</keyword>
<dbReference type="PANTHER" id="PTHR32114:SF2">
    <property type="entry name" value="ABC TRANSPORTER ABCH.3"/>
    <property type="match status" value="1"/>
</dbReference>
<feature type="coiled-coil region" evidence="4">
    <location>
        <begin position="493"/>
        <end position="538"/>
    </location>
</feature>
<evidence type="ECO:0000256" key="1">
    <source>
        <dbReference type="ARBA" id="ARBA00006930"/>
    </source>
</evidence>
<name>A0A1G8QWZ5_9FIRM</name>
<keyword evidence="6" id="KW-0378">Hydrolase</keyword>
<feature type="coiled-coil region" evidence="4">
    <location>
        <begin position="585"/>
        <end position="681"/>
    </location>
</feature>
<dbReference type="Gene3D" id="3.40.50.300">
    <property type="entry name" value="P-loop containing nucleotide triphosphate hydrolases"/>
    <property type="match status" value="2"/>
</dbReference>
<dbReference type="GO" id="GO:0016887">
    <property type="term" value="F:ATP hydrolysis activity"/>
    <property type="evidence" value="ECO:0007669"/>
    <property type="project" value="InterPro"/>
</dbReference>
<feature type="coiled-coil region" evidence="4">
    <location>
        <begin position="344"/>
        <end position="434"/>
    </location>
</feature>
<dbReference type="Proteomes" id="UP000198945">
    <property type="component" value="Unassembled WGS sequence"/>
</dbReference>
<dbReference type="Pfam" id="PF13476">
    <property type="entry name" value="AAA_23"/>
    <property type="match status" value="1"/>
</dbReference>
<evidence type="ECO:0000313" key="7">
    <source>
        <dbReference type="Proteomes" id="UP000198945"/>
    </source>
</evidence>
<comment type="subunit">
    <text evidence="2">Heterodimer of SbcC and SbcD.</text>
</comment>
<dbReference type="InterPro" id="IPR038729">
    <property type="entry name" value="Rad50/SbcC_AAA"/>
</dbReference>
<reference evidence="6 7" key="1">
    <citation type="submission" date="2016-10" db="EMBL/GenBank/DDBJ databases">
        <authorList>
            <person name="de Groot N.N."/>
        </authorList>
    </citation>
    <scope>NUCLEOTIDE SEQUENCE [LARGE SCALE GENOMIC DNA]</scope>
    <source>
        <strain evidence="6 7">WG7</strain>
    </source>
</reference>
<dbReference type="SUPFAM" id="SSF75712">
    <property type="entry name" value="Rad50 coiled-coil Zn hook"/>
    <property type="match status" value="1"/>
</dbReference>
<gene>
    <name evidence="6" type="ORF">SAMN04515654_1278</name>
</gene>
<accession>A0A1G8QWZ5</accession>
<dbReference type="EMBL" id="FNEH01000027">
    <property type="protein sequence ID" value="SDJ08835.1"/>
    <property type="molecule type" value="Genomic_DNA"/>
</dbReference>
<dbReference type="GO" id="GO:0006302">
    <property type="term" value="P:double-strand break repair"/>
    <property type="evidence" value="ECO:0007669"/>
    <property type="project" value="InterPro"/>
</dbReference>
<feature type="coiled-coil region" evidence="4">
    <location>
        <begin position="271"/>
        <end position="311"/>
    </location>
</feature>
<evidence type="ECO:0000256" key="3">
    <source>
        <dbReference type="ARBA" id="ARBA00013368"/>
    </source>
</evidence>
<evidence type="ECO:0000313" key="6">
    <source>
        <dbReference type="EMBL" id="SDJ08835.1"/>
    </source>
</evidence>
<dbReference type="SUPFAM" id="SSF52540">
    <property type="entry name" value="P-loop containing nucleoside triphosphate hydrolases"/>
    <property type="match status" value="1"/>
</dbReference>
<organism evidence="6 7">
    <name type="scientific">Halanaerobium congolense</name>
    <dbReference type="NCBI Taxonomy" id="54121"/>
    <lineage>
        <taxon>Bacteria</taxon>
        <taxon>Bacillati</taxon>
        <taxon>Bacillota</taxon>
        <taxon>Clostridia</taxon>
        <taxon>Halanaerobiales</taxon>
        <taxon>Halanaerobiaceae</taxon>
        <taxon>Halanaerobium</taxon>
    </lineage>
</organism>
<evidence type="ECO:0000256" key="4">
    <source>
        <dbReference type="SAM" id="Coils"/>
    </source>
</evidence>
<dbReference type="InterPro" id="IPR027417">
    <property type="entry name" value="P-loop_NTPase"/>
</dbReference>
<feature type="domain" description="Rad50/SbcC-type AAA" evidence="5">
    <location>
        <begin position="8"/>
        <end position="231"/>
    </location>
</feature>
<keyword evidence="6" id="KW-0540">Nuclease</keyword>
<comment type="similarity">
    <text evidence="1">Belongs to the SMC family. SbcC subfamily.</text>
</comment>
<protein>
    <recommendedName>
        <fullName evidence="3">Nuclease SbcCD subunit C</fullName>
    </recommendedName>
</protein>
<dbReference type="AlphaFoldDB" id="A0A1G8QWZ5"/>